<dbReference type="Proteomes" id="UP000066284">
    <property type="component" value="Chromosome 1"/>
</dbReference>
<keyword evidence="1" id="KW-1133">Transmembrane helix</keyword>
<feature type="transmembrane region" description="Helical" evidence="1">
    <location>
        <begin position="14"/>
        <end position="36"/>
    </location>
</feature>
<organism evidence="2 3">
    <name type="scientific">Candidatus Nitrospira inopinata</name>
    <dbReference type="NCBI Taxonomy" id="1715989"/>
    <lineage>
        <taxon>Bacteria</taxon>
        <taxon>Pseudomonadati</taxon>
        <taxon>Nitrospirota</taxon>
        <taxon>Nitrospiria</taxon>
        <taxon>Nitrospirales</taxon>
        <taxon>Nitrospiraceae</taxon>
        <taxon>Nitrospira</taxon>
    </lineage>
</organism>
<dbReference type="EMBL" id="LN885086">
    <property type="protein sequence ID" value="CUQ65964.1"/>
    <property type="molecule type" value="Genomic_DNA"/>
</dbReference>
<proteinExistence type="predicted"/>
<name>A0A0S4KND9_9BACT</name>
<evidence type="ECO:0000313" key="3">
    <source>
        <dbReference type="Proteomes" id="UP000066284"/>
    </source>
</evidence>
<evidence type="ECO:0000313" key="2">
    <source>
        <dbReference type="EMBL" id="CUQ65964.1"/>
    </source>
</evidence>
<dbReference type="STRING" id="1715989.NITINOP_0989"/>
<sequence length="195" mass="21374">MSSSDSPKKKPLDIVVKMGLGVFVGSFALIWGGMYLSRPDRSIPPYTVGAQSGHLVAAHVPRDTTDQQVEKLLHRFRKVGHGSRDFGPMKIYPTTPGDIGGRYRSMLLFVFSDEGWADPEKLEKYKAGDPSVVEGFERSVRGYYRLEGEEEEGGIGPVSKSGTVFENTTILFKGRVTDPLPVEKPAETGISLSPL</sequence>
<dbReference type="OrthoDB" id="9786384at2"/>
<evidence type="ECO:0000256" key="1">
    <source>
        <dbReference type="SAM" id="Phobius"/>
    </source>
</evidence>
<gene>
    <name evidence="2" type="ORF">NITINOP_0989</name>
</gene>
<keyword evidence="1" id="KW-0812">Transmembrane</keyword>
<dbReference type="AlphaFoldDB" id="A0A0S4KND9"/>
<keyword evidence="3" id="KW-1185">Reference proteome</keyword>
<protein>
    <submittedName>
        <fullName evidence="2">Uncharacterized protein</fullName>
    </submittedName>
</protein>
<reference evidence="3" key="1">
    <citation type="submission" date="2015-09" db="EMBL/GenBank/DDBJ databases">
        <authorList>
            <person name="Daims H."/>
        </authorList>
    </citation>
    <scope>NUCLEOTIDE SEQUENCE [LARGE SCALE GENOMIC DNA]</scope>
</reference>
<dbReference type="RefSeq" id="WP_158023215.1">
    <property type="nucleotide sequence ID" value="NZ_LN885086.1"/>
</dbReference>
<keyword evidence="1" id="KW-0472">Membrane</keyword>
<dbReference type="KEGG" id="nio:NITINOP_0989"/>
<accession>A0A0S4KND9</accession>